<sequence>MDGARRRSNICEITGLSAHQKAVLTTMWRQLPRSLVFDLGKRVFEIIFERDPNLLVVVNLEHLQNTDQWQEHVNFRTHAQRFTHALSQSMRNLAEPVVAADRLQEFGAAYVNQEDTAFGSLSACLPHSYWDRLSAAITTTAKEFLTKQQVKGSKKNLTVDDALSENERRNTMSLFSEVPANISAWNILAQFISNQIRFGYEMELMLRVELKRLNMDGKIKMPPK</sequence>
<reference evidence="3" key="1">
    <citation type="submission" date="2016-04" db="UniProtKB">
        <authorList>
            <consortium name="WormBaseParasite"/>
        </authorList>
    </citation>
    <scope>IDENTIFICATION</scope>
</reference>
<evidence type="ECO:0000259" key="1">
    <source>
        <dbReference type="PROSITE" id="PS01033"/>
    </source>
</evidence>
<dbReference type="Gene3D" id="1.10.490.10">
    <property type="entry name" value="Globins"/>
    <property type="match status" value="1"/>
</dbReference>
<proteinExistence type="predicted"/>
<dbReference type="WBParaSite" id="EEL_0000399801-mRNA-1">
    <property type="protein sequence ID" value="EEL_0000399801-mRNA-1"/>
    <property type="gene ID" value="EEL_0000399801"/>
</dbReference>
<dbReference type="SUPFAM" id="SSF46458">
    <property type="entry name" value="Globin-like"/>
    <property type="match status" value="1"/>
</dbReference>
<protein>
    <submittedName>
        <fullName evidence="3">GLOBIN domain-containing protein</fullName>
    </submittedName>
</protein>
<dbReference type="PROSITE" id="PS01033">
    <property type="entry name" value="GLOBIN"/>
    <property type="match status" value="1"/>
</dbReference>
<dbReference type="InterPro" id="IPR044399">
    <property type="entry name" value="Mb-like_M"/>
</dbReference>
<dbReference type="CDD" id="cd01040">
    <property type="entry name" value="Mb-like"/>
    <property type="match status" value="1"/>
</dbReference>
<dbReference type="GO" id="GO:0020037">
    <property type="term" value="F:heme binding"/>
    <property type="evidence" value="ECO:0007669"/>
    <property type="project" value="InterPro"/>
</dbReference>
<evidence type="ECO:0000313" key="3">
    <source>
        <dbReference type="WBParaSite" id="EEL_0000399801-mRNA-1"/>
    </source>
</evidence>
<dbReference type="InterPro" id="IPR009050">
    <property type="entry name" value="Globin-like_sf"/>
</dbReference>
<dbReference type="InterPro" id="IPR012292">
    <property type="entry name" value="Globin/Proto"/>
</dbReference>
<accession>A0A0R3RQN3</accession>
<dbReference type="AlphaFoldDB" id="A0A0R3RQN3"/>
<feature type="domain" description="Globin" evidence="1">
    <location>
        <begin position="15"/>
        <end position="201"/>
    </location>
</feature>
<dbReference type="Proteomes" id="UP000050640">
    <property type="component" value="Unplaced"/>
</dbReference>
<dbReference type="GO" id="GO:0019825">
    <property type="term" value="F:oxygen binding"/>
    <property type="evidence" value="ECO:0007669"/>
    <property type="project" value="InterPro"/>
</dbReference>
<evidence type="ECO:0000313" key="2">
    <source>
        <dbReference type="Proteomes" id="UP000050640"/>
    </source>
</evidence>
<dbReference type="InterPro" id="IPR000971">
    <property type="entry name" value="Globin"/>
</dbReference>
<name>A0A0R3RQN3_9BILA</name>
<organism evidence="2 3">
    <name type="scientific">Elaeophora elaphi</name>
    <dbReference type="NCBI Taxonomy" id="1147741"/>
    <lineage>
        <taxon>Eukaryota</taxon>
        <taxon>Metazoa</taxon>
        <taxon>Ecdysozoa</taxon>
        <taxon>Nematoda</taxon>
        <taxon>Chromadorea</taxon>
        <taxon>Rhabditida</taxon>
        <taxon>Spirurina</taxon>
        <taxon>Spiruromorpha</taxon>
        <taxon>Filarioidea</taxon>
        <taxon>Onchocercidae</taxon>
        <taxon>Elaeophora</taxon>
    </lineage>
</organism>
<keyword evidence="2" id="KW-1185">Reference proteome</keyword>